<dbReference type="WBParaSite" id="nRc.2.0.1.t10650-RA">
    <property type="protein sequence ID" value="nRc.2.0.1.t10650-RA"/>
    <property type="gene ID" value="nRc.2.0.1.g10650"/>
</dbReference>
<name>A0A915I905_ROMCU</name>
<evidence type="ECO:0000313" key="3">
    <source>
        <dbReference type="WBParaSite" id="nRc.2.0.1.t10650-RA"/>
    </source>
</evidence>
<feature type="compositionally biased region" description="Basic and acidic residues" evidence="1">
    <location>
        <begin position="56"/>
        <end position="66"/>
    </location>
</feature>
<accession>A0A915I905</accession>
<protein>
    <submittedName>
        <fullName evidence="3">Uncharacterized protein</fullName>
    </submittedName>
</protein>
<organism evidence="2 3">
    <name type="scientific">Romanomermis culicivorax</name>
    <name type="common">Nematode worm</name>
    <dbReference type="NCBI Taxonomy" id="13658"/>
    <lineage>
        <taxon>Eukaryota</taxon>
        <taxon>Metazoa</taxon>
        <taxon>Ecdysozoa</taxon>
        <taxon>Nematoda</taxon>
        <taxon>Enoplea</taxon>
        <taxon>Dorylaimia</taxon>
        <taxon>Mermithida</taxon>
        <taxon>Mermithoidea</taxon>
        <taxon>Mermithidae</taxon>
        <taxon>Romanomermis</taxon>
    </lineage>
</organism>
<dbReference type="Proteomes" id="UP000887565">
    <property type="component" value="Unplaced"/>
</dbReference>
<feature type="region of interest" description="Disordered" evidence="1">
    <location>
        <begin position="47"/>
        <end position="66"/>
    </location>
</feature>
<keyword evidence="2" id="KW-1185">Reference proteome</keyword>
<feature type="compositionally biased region" description="Basic residues" evidence="1">
    <location>
        <begin position="12"/>
        <end position="26"/>
    </location>
</feature>
<feature type="region of interest" description="Disordered" evidence="1">
    <location>
        <begin position="1"/>
        <end position="35"/>
    </location>
</feature>
<dbReference type="AlphaFoldDB" id="A0A915I905"/>
<evidence type="ECO:0000256" key="1">
    <source>
        <dbReference type="SAM" id="MobiDB-lite"/>
    </source>
</evidence>
<reference evidence="3" key="1">
    <citation type="submission" date="2022-11" db="UniProtKB">
        <authorList>
            <consortium name="WormBaseParasite"/>
        </authorList>
    </citation>
    <scope>IDENTIFICATION</scope>
</reference>
<evidence type="ECO:0000313" key="2">
    <source>
        <dbReference type="Proteomes" id="UP000887565"/>
    </source>
</evidence>
<proteinExistence type="predicted"/>
<sequence>NNEGGPGTNRVTRWRKSNPNGHKHKSIKADPNHGRAYTSHLNKSYKAKKPKGMLNHKHDEKSGYQCSKVKEEKPQQFFESFWGNGENLKAKKEFLCRFTKKSTVSRQKVKETKWNLP</sequence>